<dbReference type="RefSeq" id="WP_184743022.1">
    <property type="nucleotide sequence ID" value="NZ_JACHJF010000002.1"/>
</dbReference>
<comment type="caution">
    <text evidence="7">The sequence shown here is derived from an EMBL/GenBank/DDBJ whole genome shotgun (WGS) entry which is preliminary data.</text>
</comment>
<reference evidence="7 8" key="1">
    <citation type="submission" date="2020-08" db="EMBL/GenBank/DDBJ databases">
        <title>Genomic Encyclopedia of Type Strains, Phase III (KMG-III): the genomes of soil and plant-associated and newly described type strains.</title>
        <authorList>
            <person name="Whitman W."/>
        </authorList>
    </citation>
    <scope>NUCLEOTIDE SEQUENCE [LARGE SCALE GENOMIC DNA]</scope>
    <source>
        <strain evidence="7 8">CECT 3259</strain>
    </source>
</reference>
<dbReference type="EMBL" id="JACHJF010000002">
    <property type="protein sequence ID" value="MBB5117695.1"/>
    <property type="molecule type" value="Genomic_DNA"/>
</dbReference>
<feature type="region of interest" description="Disordered" evidence="5">
    <location>
        <begin position="54"/>
        <end position="89"/>
    </location>
</feature>
<evidence type="ECO:0000256" key="1">
    <source>
        <dbReference type="ARBA" id="ARBA00007074"/>
    </source>
</evidence>
<dbReference type="InterPro" id="IPR051202">
    <property type="entry name" value="Peptidase_C40"/>
</dbReference>
<dbReference type="InterPro" id="IPR000064">
    <property type="entry name" value="NLP_P60_dom"/>
</dbReference>
<feature type="compositionally biased region" description="Gly residues" evidence="5">
    <location>
        <begin position="130"/>
        <end position="163"/>
    </location>
</feature>
<feature type="region of interest" description="Disordered" evidence="5">
    <location>
        <begin position="117"/>
        <end position="163"/>
    </location>
</feature>
<evidence type="ECO:0000259" key="6">
    <source>
        <dbReference type="PROSITE" id="PS51935"/>
    </source>
</evidence>
<feature type="domain" description="NlpC/P60" evidence="6">
    <location>
        <begin position="258"/>
        <end position="378"/>
    </location>
</feature>
<protein>
    <submittedName>
        <fullName evidence="7">Cell wall-associated NlpC family hydrolase</fullName>
    </submittedName>
</protein>
<dbReference type="PANTHER" id="PTHR47053:SF1">
    <property type="entry name" value="MUREIN DD-ENDOPEPTIDASE MEPH-RELATED"/>
    <property type="match status" value="1"/>
</dbReference>
<accession>A0A7W8F1F0</accession>
<dbReference type="Proteomes" id="UP000528608">
    <property type="component" value="Unassembled WGS sequence"/>
</dbReference>
<dbReference type="AlphaFoldDB" id="A0A7W8F1F0"/>
<keyword evidence="3 7" id="KW-0378">Hydrolase</keyword>
<dbReference type="SUPFAM" id="SSF54001">
    <property type="entry name" value="Cysteine proteinases"/>
    <property type="match status" value="1"/>
</dbReference>
<evidence type="ECO:0000256" key="5">
    <source>
        <dbReference type="SAM" id="MobiDB-lite"/>
    </source>
</evidence>
<dbReference type="InterPro" id="IPR038765">
    <property type="entry name" value="Papain-like_cys_pep_sf"/>
</dbReference>
<feature type="compositionally biased region" description="Low complexity" evidence="5">
    <location>
        <begin position="117"/>
        <end position="129"/>
    </location>
</feature>
<sequence>MRTTAVTEGGPGGRRRCAVRGLVMAAVGALVLAGVGPVGAVRAEAAQVVVVTGARPRDPGPVPEPGPAAPGQRPGKGDGEGAGGTAGTVPGGTAAAAVAGGGTVTAGAAEPAGAPAVPAGAATGTPADGTGPGAATGTGGGTGTGAGTGTGTGGGTGTGTGAGGGAAGGVTSVALEQSGSFIGPDQNAVPATPVIPGVAPETPGRDPDVVLEDPALKDPSLKLPPVAGRGPEEARPQGGLTPEPQGPGTPARPTATRGHDLEAAIAFALAHIGDPYVLGGVGPRRWDCSGLIQQAYRKAGVRLPRIAADQYRATTRVTRSALRRGDLVFWTNNGRISGIHHAAIYLGGGRYIEAPRPGRKVRISTFSYYNPNLYGRVR</sequence>
<dbReference type="PANTHER" id="PTHR47053">
    <property type="entry name" value="MUREIN DD-ENDOPEPTIDASE MEPH-RELATED"/>
    <property type="match status" value="1"/>
</dbReference>
<comment type="similarity">
    <text evidence="1">Belongs to the peptidase C40 family.</text>
</comment>
<gene>
    <name evidence="7" type="ORF">FHS36_001101</name>
</gene>
<name>A0A7W8F1F0_STREU</name>
<dbReference type="Pfam" id="PF00877">
    <property type="entry name" value="NLPC_P60"/>
    <property type="match status" value="1"/>
</dbReference>
<dbReference type="PROSITE" id="PS51935">
    <property type="entry name" value="NLPC_P60"/>
    <property type="match status" value="1"/>
</dbReference>
<dbReference type="GO" id="GO:0008234">
    <property type="term" value="F:cysteine-type peptidase activity"/>
    <property type="evidence" value="ECO:0007669"/>
    <property type="project" value="UniProtKB-KW"/>
</dbReference>
<organism evidence="7 8">
    <name type="scientific">Streptomyces eurocidicus</name>
    <name type="common">Streptoverticillium eurocidicus</name>
    <dbReference type="NCBI Taxonomy" id="66423"/>
    <lineage>
        <taxon>Bacteria</taxon>
        <taxon>Bacillati</taxon>
        <taxon>Actinomycetota</taxon>
        <taxon>Actinomycetes</taxon>
        <taxon>Kitasatosporales</taxon>
        <taxon>Streptomycetaceae</taxon>
        <taxon>Streptomyces</taxon>
    </lineage>
</organism>
<evidence type="ECO:0000256" key="3">
    <source>
        <dbReference type="ARBA" id="ARBA00022801"/>
    </source>
</evidence>
<evidence type="ECO:0000256" key="2">
    <source>
        <dbReference type="ARBA" id="ARBA00022670"/>
    </source>
</evidence>
<keyword evidence="4" id="KW-0788">Thiol protease</keyword>
<keyword evidence="2" id="KW-0645">Protease</keyword>
<dbReference type="GO" id="GO:0006508">
    <property type="term" value="P:proteolysis"/>
    <property type="evidence" value="ECO:0007669"/>
    <property type="project" value="UniProtKB-KW"/>
</dbReference>
<evidence type="ECO:0000313" key="8">
    <source>
        <dbReference type="Proteomes" id="UP000528608"/>
    </source>
</evidence>
<dbReference type="Gene3D" id="3.90.1720.10">
    <property type="entry name" value="endopeptidase domain like (from Nostoc punctiforme)"/>
    <property type="match status" value="1"/>
</dbReference>
<feature type="region of interest" description="Disordered" evidence="5">
    <location>
        <begin position="181"/>
        <end position="256"/>
    </location>
</feature>
<feature type="compositionally biased region" description="Gly residues" evidence="5">
    <location>
        <begin position="80"/>
        <end position="89"/>
    </location>
</feature>
<feature type="compositionally biased region" description="Basic and acidic residues" evidence="5">
    <location>
        <begin position="203"/>
        <end position="220"/>
    </location>
</feature>
<evidence type="ECO:0000256" key="4">
    <source>
        <dbReference type="ARBA" id="ARBA00022807"/>
    </source>
</evidence>
<feature type="compositionally biased region" description="Pro residues" evidence="5">
    <location>
        <begin position="59"/>
        <end position="68"/>
    </location>
</feature>
<evidence type="ECO:0000313" key="7">
    <source>
        <dbReference type="EMBL" id="MBB5117695.1"/>
    </source>
</evidence>
<proteinExistence type="inferred from homology"/>